<dbReference type="NCBIfam" id="TIGR04141">
    <property type="entry name" value="TIGR04141 family sporadically distributed protein"/>
    <property type="match status" value="1"/>
</dbReference>
<comment type="caution">
    <text evidence="1">The sequence shown here is derived from an EMBL/GenBank/DDBJ whole genome shotgun (WGS) entry which is preliminary data.</text>
</comment>
<evidence type="ECO:0000313" key="2">
    <source>
        <dbReference type="Proteomes" id="UP001597168"/>
    </source>
</evidence>
<protein>
    <submittedName>
        <fullName evidence="1">TIGR04141 family sporadically distributed protein</fullName>
    </submittedName>
</protein>
<organism evidence="1 2">
    <name type="scientific">Saccharothrix hoggarensis</name>
    <dbReference type="NCBI Taxonomy" id="913853"/>
    <lineage>
        <taxon>Bacteria</taxon>
        <taxon>Bacillati</taxon>
        <taxon>Actinomycetota</taxon>
        <taxon>Actinomycetes</taxon>
        <taxon>Pseudonocardiales</taxon>
        <taxon>Pseudonocardiaceae</taxon>
        <taxon>Saccharothrix</taxon>
    </lineage>
</organism>
<dbReference type="InterPro" id="IPR026487">
    <property type="entry name" value="CHP04141"/>
</dbReference>
<dbReference type="RefSeq" id="WP_380727163.1">
    <property type="nucleotide sequence ID" value="NZ_JBHTLK010000183.1"/>
</dbReference>
<dbReference type="Pfam" id="PF19614">
    <property type="entry name" value="DUF6119"/>
    <property type="match status" value="1"/>
</dbReference>
<sequence length="193" mass="21467">MSTEYDGPITINGARSHWVAETRVVDSPLRAEHVIRISDQELALTSSAPFICLDKSRARTPMHPEFELAGVIGPDDERVHVKWLTRATAASHLVTRARVSAWARRLEPAALEQLDAKVNTLDGRRRVTERSRVVVPAIAGRRWDVARLFALSPVEPLRLNEDPRHHGVEPRFADLPFVAKRKGAARPADGQAA</sequence>
<name>A0ABW3R156_9PSEU</name>
<keyword evidence="2" id="KW-1185">Reference proteome</keyword>
<dbReference type="Proteomes" id="UP001597168">
    <property type="component" value="Unassembled WGS sequence"/>
</dbReference>
<dbReference type="EMBL" id="JBHTLK010000183">
    <property type="protein sequence ID" value="MFD1150774.1"/>
    <property type="molecule type" value="Genomic_DNA"/>
</dbReference>
<accession>A0ABW3R156</accession>
<proteinExistence type="predicted"/>
<gene>
    <name evidence="1" type="ORF">ACFQ3T_26890</name>
</gene>
<reference evidence="2" key="1">
    <citation type="journal article" date="2019" name="Int. J. Syst. Evol. Microbiol.">
        <title>The Global Catalogue of Microorganisms (GCM) 10K type strain sequencing project: providing services to taxonomists for standard genome sequencing and annotation.</title>
        <authorList>
            <consortium name="The Broad Institute Genomics Platform"/>
            <consortium name="The Broad Institute Genome Sequencing Center for Infectious Disease"/>
            <person name="Wu L."/>
            <person name="Ma J."/>
        </authorList>
    </citation>
    <scope>NUCLEOTIDE SEQUENCE [LARGE SCALE GENOMIC DNA]</scope>
    <source>
        <strain evidence="2">CCUG 60214</strain>
    </source>
</reference>
<evidence type="ECO:0000313" key="1">
    <source>
        <dbReference type="EMBL" id="MFD1150774.1"/>
    </source>
</evidence>